<protein>
    <submittedName>
        <fullName evidence="1">Uncharacterized protein</fullName>
    </submittedName>
</protein>
<dbReference type="EMBL" id="LAZR01008886">
    <property type="protein sequence ID" value="KKM75976.1"/>
    <property type="molecule type" value="Genomic_DNA"/>
</dbReference>
<evidence type="ECO:0000313" key="1">
    <source>
        <dbReference type="EMBL" id="KKM75976.1"/>
    </source>
</evidence>
<sequence>MSLLEATDLMTIKLYYEFKKVGEDQKLIILEDDKAEELLLDPIEEKRVEVLETKWSPLSWKDQNDVMAAANKNIDPVSGERQFDFIVYRDSIIKRCLKSWDMKVNDKDVPVNASNIDKLPAKVVIKLYDKYNDRINYTEDEAKN</sequence>
<name>A0A0F9KMI8_9ZZZZ</name>
<comment type="caution">
    <text evidence="1">The sequence shown here is derived from an EMBL/GenBank/DDBJ whole genome shotgun (WGS) entry which is preliminary data.</text>
</comment>
<proteinExistence type="predicted"/>
<dbReference type="AlphaFoldDB" id="A0A0F9KMI8"/>
<reference evidence="1" key="1">
    <citation type="journal article" date="2015" name="Nature">
        <title>Complex archaea that bridge the gap between prokaryotes and eukaryotes.</title>
        <authorList>
            <person name="Spang A."/>
            <person name="Saw J.H."/>
            <person name="Jorgensen S.L."/>
            <person name="Zaremba-Niedzwiedzka K."/>
            <person name="Martijn J."/>
            <person name="Lind A.E."/>
            <person name="van Eijk R."/>
            <person name="Schleper C."/>
            <person name="Guy L."/>
            <person name="Ettema T.J."/>
        </authorList>
    </citation>
    <scope>NUCLEOTIDE SEQUENCE</scope>
</reference>
<gene>
    <name evidence="1" type="ORF">LCGC14_1384820</name>
</gene>
<accession>A0A0F9KMI8</accession>
<organism evidence="1">
    <name type="scientific">marine sediment metagenome</name>
    <dbReference type="NCBI Taxonomy" id="412755"/>
    <lineage>
        <taxon>unclassified sequences</taxon>
        <taxon>metagenomes</taxon>
        <taxon>ecological metagenomes</taxon>
    </lineage>
</organism>